<accession>A0A4Y2J0Y5</accession>
<comment type="caution">
    <text evidence="3">The sequence shown here is derived from an EMBL/GenBank/DDBJ whole genome shotgun (WGS) entry which is preliminary data.</text>
</comment>
<proteinExistence type="predicted"/>
<reference evidence="3 4" key="1">
    <citation type="journal article" date="2019" name="Sci. Rep.">
        <title>Orb-weaving spider Araneus ventricosus genome elucidates the spidroin gene catalogue.</title>
        <authorList>
            <person name="Kono N."/>
            <person name="Nakamura H."/>
            <person name="Ohtoshi R."/>
            <person name="Moran D.A.P."/>
            <person name="Shinohara A."/>
            <person name="Yoshida Y."/>
            <person name="Fujiwara M."/>
            <person name="Mori M."/>
            <person name="Tomita M."/>
            <person name="Arakawa K."/>
        </authorList>
    </citation>
    <scope>NUCLEOTIDE SEQUENCE [LARGE SCALE GENOMIC DNA]</scope>
</reference>
<gene>
    <name evidence="3" type="ORF">AVEN_115643_1</name>
</gene>
<evidence type="ECO:0000259" key="2">
    <source>
        <dbReference type="Pfam" id="PF03221"/>
    </source>
</evidence>
<dbReference type="AlphaFoldDB" id="A0A4Y2J0Y5"/>
<evidence type="ECO:0000256" key="1">
    <source>
        <dbReference type="ARBA" id="ARBA00023125"/>
    </source>
</evidence>
<dbReference type="InterPro" id="IPR006600">
    <property type="entry name" value="HTH_CenpB_DNA-bd_dom"/>
</dbReference>
<dbReference type="EMBL" id="BGPR01265477">
    <property type="protein sequence ID" value="GBM83843.1"/>
    <property type="molecule type" value="Genomic_DNA"/>
</dbReference>
<organism evidence="3 4">
    <name type="scientific">Araneus ventricosus</name>
    <name type="common">Orbweaver spider</name>
    <name type="synonym">Epeira ventricosa</name>
    <dbReference type="NCBI Taxonomy" id="182803"/>
    <lineage>
        <taxon>Eukaryota</taxon>
        <taxon>Metazoa</taxon>
        <taxon>Ecdysozoa</taxon>
        <taxon>Arthropoda</taxon>
        <taxon>Chelicerata</taxon>
        <taxon>Arachnida</taxon>
        <taxon>Araneae</taxon>
        <taxon>Araneomorphae</taxon>
        <taxon>Entelegynae</taxon>
        <taxon>Araneoidea</taxon>
        <taxon>Araneidae</taxon>
        <taxon>Araneus</taxon>
    </lineage>
</organism>
<name>A0A4Y2J0Y5_ARAVE</name>
<dbReference type="Proteomes" id="UP000499080">
    <property type="component" value="Unassembled WGS sequence"/>
</dbReference>
<keyword evidence="4" id="KW-1185">Reference proteome</keyword>
<keyword evidence="1" id="KW-0238">DNA-binding</keyword>
<feature type="domain" description="HTH CENPB-type" evidence="2">
    <location>
        <begin position="40"/>
        <end position="75"/>
    </location>
</feature>
<evidence type="ECO:0000313" key="3">
    <source>
        <dbReference type="EMBL" id="GBM83843.1"/>
    </source>
</evidence>
<dbReference type="OrthoDB" id="6594513at2759"/>
<dbReference type="GO" id="GO:0003677">
    <property type="term" value="F:DNA binding"/>
    <property type="evidence" value="ECO:0007669"/>
    <property type="project" value="UniProtKB-KW"/>
</dbReference>
<sequence>MLNISQPLLNSLLKFRSDIETAVQKNVNLMLKKKRCRKGEDVEDALKELFLKVREKDARVSGPLLRQKAEDLTKKKGQR</sequence>
<protein>
    <recommendedName>
        <fullName evidence="2">HTH CENPB-type domain-containing protein</fullName>
    </recommendedName>
</protein>
<dbReference type="Pfam" id="PF03221">
    <property type="entry name" value="HTH_Tnp_Tc5"/>
    <property type="match status" value="1"/>
</dbReference>
<evidence type="ECO:0000313" key="4">
    <source>
        <dbReference type="Proteomes" id="UP000499080"/>
    </source>
</evidence>